<protein>
    <recommendedName>
        <fullName evidence="1">CHK kinase-like domain-containing protein</fullName>
    </recommendedName>
</protein>
<organism evidence="2 3">
    <name type="scientific">Chilo suppressalis</name>
    <name type="common">Asiatic rice borer moth</name>
    <dbReference type="NCBI Taxonomy" id="168631"/>
    <lineage>
        <taxon>Eukaryota</taxon>
        <taxon>Metazoa</taxon>
        <taxon>Ecdysozoa</taxon>
        <taxon>Arthropoda</taxon>
        <taxon>Hexapoda</taxon>
        <taxon>Insecta</taxon>
        <taxon>Pterygota</taxon>
        <taxon>Neoptera</taxon>
        <taxon>Endopterygota</taxon>
        <taxon>Lepidoptera</taxon>
        <taxon>Glossata</taxon>
        <taxon>Ditrysia</taxon>
        <taxon>Pyraloidea</taxon>
        <taxon>Crambidae</taxon>
        <taxon>Crambinae</taxon>
        <taxon>Chilo</taxon>
    </lineage>
</organism>
<gene>
    <name evidence="2" type="ORF">CHILSU_LOCUS229</name>
</gene>
<dbReference type="Proteomes" id="UP001153292">
    <property type="component" value="Chromosome 1"/>
</dbReference>
<dbReference type="InterPro" id="IPR015897">
    <property type="entry name" value="CHK_kinase-like"/>
</dbReference>
<keyword evidence="3" id="KW-1185">Reference proteome</keyword>
<evidence type="ECO:0000313" key="3">
    <source>
        <dbReference type="Proteomes" id="UP001153292"/>
    </source>
</evidence>
<dbReference type="Pfam" id="PF02958">
    <property type="entry name" value="EcKL"/>
    <property type="match status" value="1"/>
</dbReference>
<evidence type="ECO:0000313" key="2">
    <source>
        <dbReference type="EMBL" id="CAH0397166.1"/>
    </source>
</evidence>
<dbReference type="InterPro" id="IPR004119">
    <property type="entry name" value="EcKL"/>
</dbReference>
<dbReference type="EMBL" id="OU963894">
    <property type="protein sequence ID" value="CAH0397166.1"/>
    <property type="molecule type" value="Genomic_DNA"/>
</dbReference>
<dbReference type="SUPFAM" id="SSF56112">
    <property type="entry name" value="Protein kinase-like (PK-like)"/>
    <property type="match status" value="1"/>
</dbReference>
<sequence length="419" mass="48211">MASLLFEGEFKELSDKQCLFIRDVLEKRGFINNKVTFAPVGLAGDNYASNVKRITVEVPDGENFQMIAKIANTIEEIRAFNSADLLFNNESTMYEEVLPMLKKLQQDAGVPDDETITYAECYGCNTEAPNEVILLEDLKLRDFSMLDKYQSLPNEAVKMILKNFAILHSLSHALKKSNPQVYNQYRNKLRDLWIETSDRPEFVMMSEQLENNVMSIFEETEVKYKNALKGAITNMSIMTKKLTIADANSKYSVIQQGDSWTNNIMFKLQNNEITECIMIDYQLSKESNPVCDILYMIFNCTDHETRSKHFYEWIDYYHEQLDTALHYFGMKANFIYPKDQLDADLKRYAKQYFGTAILVLSVIFRTAEEAVQIKDAMNDTDLNKMGETMSVTGLSAETVAFAKNRIIDLVNTCFELGFK</sequence>
<feature type="domain" description="CHK kinase-like" evidence="1">
    <location>
        <begin position="133"/>
        <end position="327"/>
    </location>
</feature>
<dbReference type="SMART" id="SM00587">
    <property type="entry name" value="CHK"/>
    <property type="match status" value="1"/>
</dbReference>
<dbReference type="InterPro" id="IPR011009">
    <property type="entry name" value="Kinase-like_dom_sf"/>
</dbReference>
<dbReference type="PANTHER" id="PTHR11012:SF54">
    <property type="entry name" value="CHK KINASE-LIKE DOMAIN-CONTAINING PROTEIN"/>
    <property type="match status" value="1"/>
</dbReference>
<reference evidence="2" key="1">
    <citation type="submission" date="2021-12" db="EMBL/GenBank/DDBJ databases">
        <authorList>
            <person name="King R."/>
        </authorList>
    </citation>
    <scope>NUCLEOTIDE SEQUENCE</scope>
</reference>
<proteinExistence type="predicted"/>
<dbReference type="PANTHER" id="PTHR11012">
    <property type="entry name" value="PROTEIN KINASE-LIKE DOMAIN-CONTAINING"/>
    <property type="match status" value="1"/>
</dbReference>
<name>A0ABN8AS01_CHISP</name>
<evidence type="ECO:0000259" key="1">
    <source>
        <dbReference type="SMART" id="SM00587"/>
    </source>
</evidence>
<accession>A0ABN8AS01</accession>